<dbReference type="GO" id="GO:0006281">
    <property type="term" value="P:DNA repair"/>
    <property type="evidence" value="ECO:0007669"/>
    <property type="project" value="UniProtKB-KW"/>
</dbReference>
<dbReference type="GO" id="GO:0006260">
    <property type="term" value="P:DNA replication"/>
    <property type="evidence" value="ECO:0007669"/>
    <property type="project" value="InterPro"/>
</dbReference>
<dbReference type="SUPFAM" id="SSF46785">
    <property type="entry name" value="Winged helix' DNA-binding domain"/>
    <property type="match status" value="1"/>
</dbReference>
<dbReference type="InterPro" id="IPR004589">
    <property type="entry name" value="DNA_helicase_ATP-dep_RecQ"/>
</dbReference>
<dbReference type="PANTHER" id="PTHR13710">
    <property type="entry name" value="DNA HELICASE RECQ FAMILY MEMBER"/>
    <property type="match status" value="1"/>
</dbReference>
<dbReference type="GO" id="GO:0005524">
    <property type="term" value="F:ATP binding"/>
    <property type="evidence" value="ECO:0007669"/>
    <property type="project" value="UniProtKB-KW"/>
</dbReference>
<evidence type="ECO:0000256" key="6">
    <source>
        <dbReference type="ARBA" id="ARBA00022763"/>
    </source>
</evidence>
<protein>
    <recommendedName>
        <fullName evidence="16">DNA helicase RecQ</fullName>
        <ecNumber evidence="16">5.6.2.4</ecNumber>
    </recommendedName>
</protein>
<evidence type="ECO:0000256" key="8">
    <source>
        <dbReference type="ARBA" id="ARBA00022806"/>
    </source>
</evidence>
<evidence type="ECO:0000256" key="7">
    <source>
        <dbReference type="ARBA" id="ARBA00022801"/>
    </source>
</evidence>
<keyword evidence="4" id="KW-0479">Metal-binding</keyword>
<dbReference type="GO" id="GO:0006310">
    <property type="term" value="P:DNA recombination"/>
    <property type="evidence" value="ECO:0007669"/>
    <property type="project" value="UniProtKB-UniRule"/>
</dbReference>
<organism evidence="20 21">
    <name type="scientific">Anaerobacterium chartisolvens</name>
    <dbReference type="NCBI Taxonomy" id="1297424"/>
    <lineage>
        <taxon>Bacteria</taxon>
        <taxon>Bacillati</taxon>
        <taxon>Bacillota</taxon>
        <taxon>Clostridia</taxon>
        <taxon>Eubacteriales</taxon>
        <taxon>Oscillospiraceae</taxon>
        <taxon>Anaerobacterium</taxon>
    </lineage>
</organism>
<dbReference type="InterPro" id="IPR036390">
    <property type="entry name" value="WH_DNA-bd_sf"/>
</dbReference>
<dbReference type="SUPFAM" id="SSF52540">
    <property type="entry name" value="P-loop containing nucleoside triphosphate hydrolases"/>
    <property type="match status" value="1"/>
</dbReference>
<dbReference type="RefSeq" id="WP_242987398.1">
    <property type="nucleotide sequence ID" value="NZ_QPJT01000004.1"/>
</dbReference>
<keyword evidence="14" id="KW-0413">Isomerase</keyword>
<evidence type="ECO:0000256" key="9">
    <source>
        <dbReference type="ARBA" id="ARBA00022833"/>
    </source>
</evidence>
<dbReference type="SMART" id="SM00490">
    <property type="entry name" value="HELICc"/>
    <property type="match status" value="1"/>
</dbReference>
<dbReference type="Pfam" id="PF00270">
    <property type="entry name" value="DEAD"/>
    <property type="match status" value="1"/>
</dbReference>
<dbReference type="GO" id="GO:0046872">
    <property type="term" value="F:metal ion binding"/>
    <property type="evidence" value="ECO:0007669"/>
    <property type="project" value="UniProtKB-KW"/>
</dbReference>
<evidence type="ECO:0000259" key="18">
    <source>
        <dbReference type="PROSITE" id="PS51192"/>
    </source>
</evidence>
<comment type="similarity">
    <text evidence="3">Belongs to the helicase family. RecQ subfamily.</text>
</comment>
<evidence type="ECO:0000256" key="11">
    <source>
        <dbReference type="ARBA" id="ARBA00023125"/>
    </source>
</evidence>
<dbReference type="InterPro" id="IPR010997">
    <property type="entry name" value="HRDC-like_sf"/>
</dbReference>
<dbReference type="GO" id="GO:0005737">
    <property type="term" value="C:cytoplasm"/>
    <property type="evidence" value="ECO:0007669"/>
    <property type="project" value="TreeGrafter"/>
</dbReference>
<keyword evidence="10" id="KW-0067">ATP-binding</keyword>
<reference evidence="20 21" key="1">
    <citation type="submission" date="2018-07" db="EMBL/GenBank/DDBJ databases">
        <title>Genomic Encyclopedia of Type Strains, Phase IV (KMG-IV): sequencing the most valuable type-strain genomes for metagenomic binning, comparative biology and taxonomic classification.</title>
        <authorList>
            <person name="Goeker M."/>
        </authorList>
    </citation>
    <scope>NUCLEOTIDE SEQUENCE [LARGE SCALE GENOMIC DNA]</scope>
    <source>
        <strain evidence="20 21">DSM 27016</strain>
    </source>
</reference>
<evidence type="ECO:0000256" key="10">
    <source>
        <dbReference type="ARBA" id="ARBA00022840"/>
    </source>
</evidence>
<accession>A0A369BGL2</accession>
<dbReference type="GO" id="GO:0030894">
    <property type="term" value="C:replisome"/>
    <property type="evidence" value="ECO:0007669"/>
    <property type="project" value="TreeGrafter"/>
</dbReference>
<dbReference type="Pfam" id="PF09382">
    <property type="entry name" value="RQC"/>
    <property type="match status" value="1"/>
</dbReference>
<dbReference type="SMART" id="SM00487">
    <property type="entry name" value="DEXDc"/>
    <property type="match status" value="1"/>
</dbReference>
<dbReference type="Proteomes" id="UP000253034">
    <property type="component" value="Unassembled WGS sequence"/>
</dbReference>
<keyword evidence="9" id="KW-0862">Zinc</keyword>
<dbReference type="SUPFAM" id="SSF47819">
    <property type="entry name" value="HRDC-like"/>
    <property type="match status" value="1"/>
</dbReference>
<keyword evidence="7" id="KW-0378">Hydrolase</keyword>
<name>A0A369BGL2_9FIRM</name>
<dbReference type="InterPro" id="IPR036388">
    <property type="entry name" value="WH-like_DNA-bd_sf"/>
</dbReference>
<comment type="cofactor">
    <cofactor evidence="1">
        <name>Mg(2+)</name>
        <dbReference type="ChEBI" id="CHEBI:18420"/>
    </cofactor>
</comment>
<dbReference type="FunFam" id="3.40.50.300:FF:001456">
    <property type="entry name" value="ATP-dependent DNA helicase"/>
    <property type="match status" value="1"/>
</dbReference>
<dbReference type="InterPro" id="IPR018982">
    <property type="entry name" value="RQC_domain"/>
</dbReference>
<dbReference type="Pfam" id="PF14493">
    <property type="entry name" value="HTH_40"/>
    <property type="match status" value="1"/>
</dbReference>
<comment type="catalytic activity">
    <reaction evidence="15">
        <text>Couples ATP hydrolysis with the unwinding of duplex DNA by translocating in the 3'-5' direction.</text>
        <dbReference type="EC" id="5.6.2.4"/>
    </reaction>
</comment>
<dbReference type="CDD" id="cd18794">
    <property type="entry name" value="SF2_C_RecQ"/>
    <property type="match status" value="1"/>
</dbReference>
<evidence type="ECO:0000259" key="19">
    <source>
        <dbReference type="PROSITE" id="PS51194"/>
    </source>
</evidence>
<dbReference type="SMART" id="SM00341">
    <property type="entry name" value="HRDC"/>
    <property type="match status" value="1"/>
</dbReference>
<evidence type="ECO:0000256" key="5">
    <source>
        <dbReference type="ARBA" id="ARBA00022741"/>
    </source>
</evidence>
<dbReference type="Gene3D" id="1.10.150.80">
    <property type="entry name" value="HRDC domain"/>
    <property type="match status" value="1"/>
</dbReference>
<sequence length="717" mass="80809">MKGTYSMPQNELETLHQYFGYTSFRRGQEEIIRSILEGRDTVGIMPTGGGKSLCYQIPALMLPGVTLVISPLISLMKDQVDSLSQLKVPSAYINSSLGWSDIEYTLYLASKGEFKLIYIAPERLESESFMSVLKGMNISLLAVDEAHCVSQWGHDFRPSYLSIAKLTERMNSRPVIAAFTATATEQVKQDIIDQLWLCDPNTYVTGFNRENLFFSVVRGEDKLQYITDYLNSCGEQPGIIYAATRKEVDKIFELLCKKGFKAGKYHAGLSDSERSRTQNAFSYDEIRVMVATNAFGMGIDKSNVRFVIHFNMPKNMEAYYQEAGRAGRDGDRAECILLYGPSDIHIQKFLIEQGTQSPERKAAEYSKLQDMADYCHTSVCLRKYILEYFGEEADNECGNCGNCTDESELSDITTEVQKILSCVKRMGEQYGANLTANVLKGSSNKKVFQLGFEKLSTYGIMREYTLNELVGLINLLAAEEYLYVAEGAYPVVRLGRRALPVLKGQERVMRKLRRKAKQEPQTADRELFELLKALRKQIAYEQSVPPYVIFNDSTLREMSTVYPVDYSSMMRINGVGQSRFEKYGNQFIEAIAGFCAQKGISPAAAAVSDPVRRASAATGTAASHLQTYELYSQGKSPEEIAQLRELTLKTVEDHIIQCGNEGKTIEWDKFFTCEQEALVLDAVRQAGVQRLRPIKDVLPYDISYFIIKSVLCKNRLL</sequence>
<dbReference type="Gene3D" id="3.40.50.300">
    <property type="entry name" value="P-loop containing nucleotide triphosphate hydrolases"/>
    <property type="match status" value="2"/>
</dbReference>
<evidence type="ECO:0000259" key="17">
    <source>
        <dbReference type="PROSITE" id="PS50967"/>
    </source>
</evidence>
<dbReference type="PANTHER" id="PTHR13710:SF105">
    <property type="entry name" value="ATP-DEPENDENT DNA HELICASE Q1"/>
    <property type="match status" value="1"/>
</dbReference>
<proteinExistence type="inferred from homology"/>
<dbReference type="PROSITE" id="PS50967">
    <property type="entry name" value="HRDC"/>
    <property type="match status" value="1"/>
</dbReference>
<dbReference type="PROSITE" id="PS51192">
    <property type="entry name" value="HELICASE_ATP_BIND_1"/>
    <property type="match status" value="1"/>
</dbReference>
<dbReference type="FunFam" id="3.40.50.300:FF:000296">
    <property type="entry name" value="ATP-dependent DNA helicase RecQ"/>
    <property type="match status" value="1"/>
</dbReference>
<dbReference type="InterPro" id="IPR002121">
    <property type="entry name" value="HRDC_dom"/>
</dbReference>
<keyword evidence="6" id="KW-0227">DNA damage</keyword>
<evidence type="ECO:0000313" key="20">
    <source>
        <dbReference type="EMBL" id="RCX18824.1"/>
    </source>
</evidence>
<dbReference type="InterPro" id="IPR011545">
    <property type="entry name" value="DEAD/DEAH_box_helicase_dom"/>
</dbReference>
<evidence type="ECO:0000256" key="4">
    <source>
        <dbReference type="ARBA" id="ARBA00022723"/>
    </source>
</evidence>
<keyword evidence="8 20" id="KW-0347">Helicase</keyword>
<dbReference type="GO" id="GO:0009378">
    <property type="term" value="F:four-way junction helicase activity"/>
    <property type="evidence" value="ECO:0007669"/>
    <property type="project" value="TreeGrafter"/>
</dbReference>
<dbReference type="InterPro" id="IPR001650">
    <property type="entry name" value="Helicase_C-like"/>
</dbReference>
<feature type="domain" description="HRDC" evidence="17">
    <location>
        <begin position="521"/>
        <end position="601"/>
    </location>
</feature>
<evidence type="ECO:0000256" key="14">
    <source>
        <dbReference type="ARBA" id="ARBA00023235"/>
    </source>
</evidence>
<dbReference type="EC" id="5.6.2.4" evidence="16"/>
<dbReference type="InterPro" id="IPR029491">
    <property type="entry name" value="Helicase_HTH"/>
</dbReference>
<dbReference type="Pfam" id="PF00271">
    <property type="entry name" value="Helicase_C"/>
    <property type="match status" value="1"/>
</dbReference>
<dbReference type="FunFam" id="1.10.150.80:FF:000002">
    <property type="entry name" value="ATP-dependent DNA helicase RecQ"/>
    <property type="match status" value="1"/>
</dbReference>
<dbReference type="GO" id="GO:0043590">
    <property type="term" value="C:bacterial nucleoid"/>
    <property type="evidence" value="ECO:0007669"/>
    <property type="project" value="TreeGrafter"/>
</dbReference>
<comment type="cofactor">
    <cofactor evidence="2">
        <name>Zn(2+)</name>
        <dbReference type="ChEBI" id="CHEBI:29105"/>
    </cofactor>
</comment>
<keyword evidence="11" id="KW-0238">DNA-binding</keyword>
<evidence type="ECO:0000256" key="13">
    <source>
        <dbReference type="ARBA" id="ARBA00023204"/>
    </source>
</evidence>
<feature type="domain" description="Helicase C-terminal" evidence="19">
    <location>
        <begin position="225"/>
        <end position="369"/>
    </location>
</feature>
<evidence type="ECO:0000256" key="1">
    <source>
        <dbReference type="ARBA" id="ARBA00001946"/>
    </source>
</evidence>
<dbReference type="NCBIfam" id="TIGR01389">
    <property type="entry name" value="recQ"/>
    <property type="match status" value="1"/>
</dbReference>
<dbReference type="Pfam" id="PF16124">
    <property type="entry name" value="RecQ_Zn_bind"/>
    <property type="match status" value="1"/>
</dbReference>
<dbReference type="InterPro" id="IPR032284">
    <property type="entry name" value="RecQ_Zn-bd"/>
</dbReference>
<dbReference type="InterPro" id="IPR044876">
    <property type="entry name" value="HRDC_dom_sf"/>
</dbReference>
<dbReference type="GO" id="GO:0003677">
    <property type="term" value="F:DNA binding"/>
    <property type="evidence" value="ECO:0007669"/>
    <property type="project" value="UniProtKB-KW"/>
</dbReference>
<evidence type="ECO:0000256" key="2">
    <source>
        <dbReference type="ARBA" id="ARBA00001947"/>
    </source>
</evidence>
<evidence type="ECO:0000313" key="21">
    <source>
        <dbReference type="Proteomes" id="UP000253034"/>
    </source>
</evidence>
<dbReference type="GO" id="GO:0016787">
    <property type="term" value="F:hydrolase activity"/>
    <property type="evidence" value="ECO:0007669"/>
    <property type="project" value="UniProtKB-KW"/>
</dbReference>
<dbReference type="Pfam" id="PF00570">
    <property type="entry name" value="HRDC"/>
    <property type="match status" value="1"/>
</dbReference>
<evidence type="ECO:0000256" key="16">
    <source>
        <dbReference type="NCBIfam" id="TIGR01389"/>
    </source>
</evidence>
<dbReference type="InterPro" id="IPR014001">
    <property type="entry name" value="Helicase_ATP-bd"/>
</dbReference>
<dbReference type="EMBL" id="QPJT01000004">
    <property type="protein sequence ID" value="RCX18824.1"/>
    <property type="molecule type" value="Genomic_DNA"/>
</dbReference>
<evidence type="ECO:0000256" key="15">
    <source>
        <dbReference type="ARBA" id="ARBA00034617"/>
    </source>
</evidence>
<dbReference type="AlphaFoldDB" id="A0A369BGL2"/>
<dbReference type="InterPro" id="IPR027417">
    <property type="entry name" value="P-loop_NTPase"/>
</dbReference>
<keyword evidence="12" id="KW-0233">DNA recombination</keyword>
<dbReference type="SMART" id="SM00956">
    <property type="entry name" value="RQC"/>
    <property type="match status" value="1"/>
</dbReference>
<dbReference type="InterPro" id="IPR006293">
    <property type="entry name" value="DNA_helicase_ATP-dep_RecQ_bac"/>
</dbReference>
<keyword evidence="5" id="KW-0547">Nucleotide-binding</keyword>
<gene>
    <name evidence="20" type="ORF">DFR58_10493</name>
</gene>
<keyword evidence="21" id="KW-1185">Reference proteome</keyword>
<dbReference type="PROSITE" id="PS51194">
    <property type="entry name" value="HELICASE_CTER"/>
    <property type="match status" value="1"/>
</dbReference>
<comment type="caution">
    <text evidence="20">The sequence shown here is derived from an EMBL/GenBank/DDBJ whole genome shotgun (WGS) entry which is preliminary data.</text>
</comment>
<dbReference type="CDD" id="cd17920">
    <property type="entry name" value="DEXHc_RecQ"/>
    <property type="match status" value="1"/>
</dbReference>
<feature type="domain" description="Helicase ATP-binding" evidence="18">
    <location>
        <begin position="32"/>
        <end position="201"/>
    </location>
</feature>
<dbReference type="NCBIfam" id="TIGR00614">
    <property type="entry name" value="recQ_fam"/>
    <property type="match status" value="1"/>
</dbReference>
<dbReference type="GO" id="GO:0043138">
    <property type="term" value="F:3'-5' DNA helicase activity"/>
    <property type="evidence" value="ECO:0007669"/>
    <property type="project" value="UniProtKB-EC"/>
</dbReference>
<evidence type="ECO:0000256" key="3">
    <source>
        <dbReference type="ARBA" id="ARBA00005446"/>
    </source>
</evidence>
<dbReference type="Gene3D" id="1.10.10.10">
    <property type="entry name" value="Winged helix-like DNA-binding domain superfamily/Winged helix DNA-binding domain"/>
    <property type="match status" value="1"/>
</dbReference>
<keyword evidence="13" id="KW-0234">DNA repair</keyword>
<evidence type="ECO:0000256" key="12">
    <source>
        <dbReference type="ARBA" id="ARBA00023172"/>
    </source>
</evidence>
<dbReference type="GO" id="GO:0009432">
    <property type="term" value="P:SOS response"/>
    <property type="evidence" value="ECO:0007669"/>
    <property type="project" value="UniProtKB-UniRule"/>
</dbReference>